<evidence type="ECO:0000313" key="8">
    <source>
        <dbReference type="EMBL" id="KAL2635138.1"/>
    </source>
</evidence>
<comment type="caution">
    <text evidence="8">The sequence shown here is derived from an EMBL/GenBank/DDBJ whole genome shotgun (WGS) entry which is preliminary data.</text>
</comment>
<dbReference type="PANTHER" id="PTHR10809:SF6">
    <property type="entry name" value="AT11025P-RELATED"/>
    <property type="match status" value="1"/>
</dbReference>
<dbReference type="Pfam" id="PF00635">
    <property type="entry name" value="Motile_Sperm"/>
    <property type="match status" value="1"/>
</dbReference>
<dbReference type="PANTHER" id="PTHR10809">
    <property type="entry name" value="VESICLE-ASSOCIATED MEMBRANE PROTEIN-ASSOCIATED PROTEIN"/>
    <property type="match status" value="1"/>
</dbReference>
<dbReference type="Proteomes" id="UP001605036">
    <property type="component" value="Unassembled WGS sequence"/>
</dbReference>
<dbReference type="AlphaFoldDB" id="A0ABD1YX93"/>
<evidence type="ECO:0000256" key="5">
    <source>
        <dbReference type="ARBA" id="ARBA00023136"/>
    </source>
</evidence>
<sequence length="253" mass="27985">MGLLLPHKRVEITVTMQAQKESPPDMHCKDKFVVQSVIAPRGITAKDISSELFKEKEGKKIAEAKLRDLLVTPPQHKASISEWSPKSVYGSDNRAPSRLPTDNPVGEGIVGNGGEVHGSIVQIGELSFRIPCENHESKEILRASRRGFCVALQQSRLTMQAQKEAPRNMQCKDKFLVQSVIASYGITSKDAASELFKEKAGTCRFFPPLFKKKTGYKLSETKLRVVFTTPSSPAGSVPERSPYLVSTDDWLLS</sequence>
<evidence type="ECO:0000256" key="1">
    <source>
        <dbReference type="ARBA" id="ARBA00004211"/>
    </source>
</evidence>
<feature type="domain" description="MSP" evidence="7">
    <location>
        <begin position="1"/>
        <end position="71"/>
    </location>
</feature>
<evidence type="ECO:0000256" key="4">
    <source>
        <dbReference type="ARBA" id="ARBA00022989"/>
    </source>
</evidence>
<dbReference type="InterPro" id="IPR000535">
    <property type="entry name" value="MSP_dom"/>
</dbReference>
<dbReference type="EMBL" id="JBHFFA010000003">
    <property type="protein sequence ID" value="KAL2635138.1"/>
    <property type="molecule type" value="Genomic_DNA"/>
</dbReference>
<comment type="subcellular location">
    <subcellularLocation>
        <location evidence="1">Membrane</location>
        <topology evidence="1">Single-pass type IV membrane protein</topology>
    </subcellularLocation>
</comment>
<dbReference type="InterPro" id="IPR016763">
    <property type="entry name" value="VAP"/>
</dbReference>
<keyword evidence="5" id="KW-0472">Membrane</keyword>
<keyword evidence="3" id="KW-0812">Transmembrane</keyword>
<gene>
    <name evidence="8" type="ORF">R1flu_006617</name>
</gene>
<evidence type="ECO:0000259" key="7">
    <source>
        <dbReference type="PROSITE" id="PS50202"/>
    </source>
</evidence>
<dbReference type="Gene3D" id="2.60.40.10">
    <property type="entry name" value="Immunoglobulins"/>
    <property type="match status" value="2"/>
</dbReference>
<dbReference type="PROSITE" id="PS50202">
    <property type="entry name" value="MSP"/>
    <property type="match status" value="1"/>
</dbReference>
<accession>A0ABD1YX93</accession>
<dbReference type="InterPro" id="IPR008962">
    <property type="entry name" value="PapD-like_sf"/>
</dbReference>
<reference evidence="8 9" key="1">
    <citation type="submission" date="2024-09" db="EMBL/GenBank/DDBJ databases">
        <title>Chromosome-scale assembly of Riccia fluitans.</title>
        <authorList>
            <person name="Paukszto L."/>
            <person name="Sawicki J."/>
            <person name="Karawczyk K."/>
            <person name="Piernik-Szablinska J."/>
            <person name="Szczecinska M."/>
            <person name="Mazdziarz M."/>
        </authorList>
    </citation>
    <scope>NUCLEOTIDE SEQUENCE [LARGE SCALE GENOMIC DNA]</scope>
    <source>
        <strain evidence="8">Rf_01</strain>
        <tissue evidence="8">Aerial parts of the thallus</tissue>
    </source>
</reference>
<dbReference type="GO" id="GO:0016020">
    <property type="term" value="C:membrane"/>
    <property type="evidence" value="ECO:0007669"/>
    <property type="project" value="UniProtKB-SubCell"/>
</dbReference>
<organism evidence="8 9">
    <name type="scientific">Riccia fluitans</name>
    <dbReference type="NCBI Taxonomy" id="41844"/>
    <lineage>
        <taxon>Eukaryota</taxon>
        <taxon>Viridiplantae</taxon>
        <taxon>Streptophyta</taxon>
        <taxon>Embryophyta</taxon>
        <taxon>Marchantiophyta</taxon>
        <taxon>Marchantiopsida</taxon>
        <taxon>Marchantiidae</taxon>
        <taxon>Marchantiales</taxon>
        <taxon>Ricciaceae</taxon>
        <taxon>Riccia</taxon>
    </lineage>
</organism>
<keyword evidence="9" id="KW-1185">Reference proteome</keyword>
<evidence type="ECO:0000256" key="6">
    <source>
        <dbReference type="SAM" id="MobiDB-lite"/>
    </source>
</evidence>
<dbReference type="SUPFAM" id="SSF49354">
    <property type="entry name" value="PapD-like"/>
    <property type="match status" value="2"/>
</dbReference>
<dbReference type="InterPro" id="IPR013783">
    <property type="entry name" value="Ig-like_fold"/>
</dbReference>
<comment type="similarity">
    <text evidence="2">Belongs to the VAMP-associated protein (VAP) (TC 9.B.17) family.</text>
</comment>
<protein>
    <recommendedName>
        <fullName evidence="7">MSP domain-containing protein</fullName>
    </recommendedName>
</protein>
<evidence type="ECO:0000256" key="3">
    <source>
        <dbReference type="ARBA" id="ARBA00022692"/>
    </source>
</evidence>
<name>A0ABD1YX93_9MARC</name>
<proteinExistence type="inferred from homology"/>
<evidence type="ECO:0000313" key="9">
    <source>
        <dbReference type="Proteomes" id="UP001605036"/>
    </source>
</evidence>
<keyword evidence="4" id="KW-1133">Transmembrane helix</keyword>
<evidence type="ECO:0000256" key="2">
    <source>
        <dbReference type="ARBA" id="ARBA00008932"/>
    </source>
</evidence>
<feature type="region of interest" description="Disordered" evidence="6">
    <location>
        <begin position="77"/>
        <end position="103"/>
    </location>
</feature>